<dbReference type="InterPro" id="IPR036163">
    <property type="entry name" value="HMA_dom_sf"/>
</dbReference>
<dbReference type="Gene3D" id="1.10.10.60">
    <property type="entry name" value="Homeodomain-like"/>
    <property type="match status" value="1"/>
</dbReference>
<dbReference type="PANTHER" id="PTHR43280:SF2">
    <property type="entry name" value="HTH-TYPE TRANSCRIPTIONAL REGULATOR EXSA"/>
    <property type="match status" value="1"/>
</dbReference>
<dbReference type="Pfam" id="PF12833">
    <property type="entry name" value="HTH_18"/>
    <property type="match status" value="1"/>
</dbReference>
<protein>
    <submittedName>
        <fullName evidence="5">Helix-turn-helix transcriptional regulator</fullName>
    </submittedName>
</protein>
<gene>
    <name evidence="5" type="ORF">FC093_03010</name>
</gene>
<evidence type="ECO:0000256" key="3">
    <source>
        <dbReference type="ARBA" id="ARBA00023163"/>
    </source>
</evidence>
<dbReference type="GO" id="GO:0003700">
    <property type="term" value="F:DNA-binding transcription factor activity"/>
    <property type="evidence" value="ECO:0007669"/>
    <property type="project" value="InterPro"/>
</dbReference>
<keyword evidence="2" id="KW-0238">DNA-binding</keyword>
<evidence type="ECO:0000256" key="1">
    <source>
        <dbReference type="ARBA" id="ARBA00023015"/>
    </source>
</evidence>
<reference evidence="5 6" key="1">
    <citation type="submission" date="2019-05" db="EMBL/GenBank/DDBJ databases">
        <title>Panacibacter sp. strain 17mud1-8 Genome sequencing and assembly.</title>
        <authorList>
            <person name="Chhetri G."/>
        </authorList>
    </citation>
    <scope>NUCLEOTIDE SEQUENCE [LARGE SCALE GENOMIC DNA]</scope>
    <source>
        <strain evidence="5 6">17mud1-8</strain>
    </source>
</reference>
<dbReference type="RefSeq" id="WP_137260236.1">
    <property type="nucleotide sequence ID" value="NZ_SZQL01000001.1"/>
</dbReference>
<dbReference type="Proteomes" id="UP000305848">
    <property type="component" value="Unassembled WGS sequence"/>
</dbReference>
<dbReference type="OrthoDB" id="952277at2"/>
<evidence type="ECO:0000256" key="2">
    <source>
        <dbReference type="ARBA" id="ARBA00023125"/>
    </source>
</evidence>
<dbReference type="Gene3D" id="3.30.70.100">
    <property type="match status" value="1"/>
</dbReference>
<comment type="caution">
    <text evidence="5">The sequence shown here is derived from an EMBL/GenBank/DDBJ whole genome shotgun (WGS) entry which is preliminary data.</text>
</comment>
<accession>A0A4U3LD43</accession>
<feature type="domain" description="HTH araC/xylS-type" evidence="4">
    <location>
        <begin position="123"/>
        <end position="180"/>
    </location>
</feature>
<dbReference type="PROSITE" id="PS01124">
    <property type="entry name" value="HTH_ARAC_FAMILY_2"/>
    <property type="match status" value="1"/>
</dbReference>
<name>A0A4U3LD43_9BACT</name>
<keyword evidence="3" id="KW-0804">Transcription</keyword>
<dbReference type="SUPFAM" id="SSF46689">
    <property type="entry name" value="Homeodomain-like"/>
    <property type="match status" value="1"/>
</dbReference>
<proteinExistence type="predicted"/>
<evidence type="ECO:0000313" key="5">
    <source>
        <dbReference type="EMBL" id="TKK71996.1"/>
    </source>
</evidence>
<keyword evidence="6" id="KW-1185">Reference proteome</keyword>
<evidence type="ECO:0000259" key="4">
    <source>
        <dbReference type="PROSITE" id="PS01124"/>
    </source>
</evidence>
<evidence type="ECO:0000313" key="6">
    <source>
        <dbReference type="Proteomes" id="UP000305848"/>
    </source>
</evidence>
<dbReference type="EMBL" id="SZQL01000001">
    <property type="protein sequence ID" value="TKK71996.1"/>
    <property type="molecule type" value="Genomic_DNA"/>
</dbReference>
<organism evidence="5 6">
    <name type="scientific">Ilyomonas limi</name>
    <dbReference type="NCBI Taxonomy" id="2575867"/>
    <lineage>
        <taxon>Bacteria</taxon>
        <taxon>Pseudomonadati</taxon>
        <taxon>Bacteroidota</taxon>
        <taxon>Chitinophagia</taxon>
        <taxon>Chitinophagales</taxon>
        <taxon>Chitinophagaceae</taxon>
        <taxon>Ilyomonas</taxon>
    </lineage>
</organism>
<dbReference type="SMART" id="SM00342">
    <property type="entry name" value="HTH_ARAC"/>
    <property type="match status" value="1"/>
</dbReference>
<dbReference type="InterPro" id="IPR018062">
    <property type="entry name" value="HTH_AraC-typ_CS"/>
</dbReference>
<dbReference type="AlphaFoldDB" id="A0A4U3LD43"/>
<dbReference type="GO" id="GO:0043565">
    <property type="term" value="F:sequence-specific DNA binding"/>
    <property type="evidence" value="ECO:0007669"/>
    <property type="project" value="InterPro"/>
</dbReference>
<dbReference type="InterPro" id="IPR009057">
    <property type="entry name" value="Homeodomain-like_sf"/>
</dbReference>
<keyword evidence="1" id="KW-0805">Transcription regulation</keyword>
<dbReference type="PANTHER" id="PTHR43280">
    <property type="entry name" value="ARAC-FAMILY TRANSCRIPTIONAL REGULATOR"/>
    <property type="match status" value="1"/>
</dbReference>
<dbReference type="SUPFAM" id="SSF55008">
    <property type="entry name" value="HMA, heavy metal-associated domain"/>
    <property type="match status" value="1"/>
</dbReference>
<sequence length="192" mass="22326">MQKQSTIFIKGMVCNRCVLTVKNELERLGHVPAQVTLGEVTIWNKEEALNHLELERRLSLLGFSLLEDKKTKVVKELKVLVEEVYCGNFDFPNGFRFSNLVRERLNKDYEAISDAFIAMEKRTIEQYIIEFRINKVKEFLVYTPLTLSDIAFKLNFNSVAHLSTQFKQHTGLTPSFFKEVRKQKTEVVFSAN</sequence>
<dbReference type="PROSITE" id="PS00041">
    <property type="entry name" value="HTH_ARAC_FAMILY_1"/>
    <property type="match status" value="1"/>
</dbReference>
<dbReference type="GO" id="GO:0046872">
    <property type="term" value="F:metal ion binding"/>
    <property type="evidence" value="ECO:0007669"/>
    <property type="project" value="InterPro"/>
</dbReference>
<dbReference type="InterPro" id="IPR018060">
    <property type="entry name" value="HTH_AraC"/>
</dbReference>